<sequence length="460" mass="51562">MAVSAFRRHVRIFFGTVLLILSIWFLSVHNQWLVPSERIHAGVHVNGFKLGGLSAEEADSILRKLAEHWERNLVILLHGENSWRVTYGELGIAPDLQKIIDEALAVGNEGSWLSRLRERWHAGKKGWSIGITWKMEEEQAKEKIHVLTRELEVPPQDARLVVKEDDTVEVIPSRPGRKVNLDKALRDLRALLKASGSNDLLLLKLETVEVPERISTQDILNMQIKGLIASYSTGFNPNNKERVHNLRLAAEALNNYLIEPGEIFSFNTVVGPRTAVNGYKEALIIKNREFVPGMGGGVCQVSSTLYNAALRANLSIIERRRHSLPVKYVPLGTDATVAYGLIDLKFQNNTGGHLLIRTRVDRDRLTVKIFGNPENQPKVTIVSRVIETMPPKVLYKVDTGLPPGKNLVEREGTPGYKTEVVRIAREGNKVVKKEIISRDIYPPEPAIVRVPPQKSSDVSN</sequence>
<feature type="transmembrane region" description="Helical" evidence="2">
    <location>
        <begin position="12"/>
        <end position="32"/>
    </location>
</feature>
<dbReference type="Gene3D" id="2.20.230.10">
    <property type="entry name" value="Resuscitation-promoting factor rpfb"/>
    <property type="match status" value="1"/>
</dbReference>
<accession>A0A1Z5HXG0</accession>
<dbReference type="InterPro" id="IPR052913">
    <property type="entry name" value="Glycopeptide_resist_protein"/>
</dbReference>
<evidence type="ECO:0000259" key="3">
    <source>
        <dbReference type="PROSITE" id="PS51109"/>
    </source>
</evidence>
<evidence type="ECO:0000313" key="5">
    <source>
        <dbReference type="Proteomes" id="UP000197032"/>
    </source>
</evidence>
<dbReference type="RefSeq" id="WP_088555213.1">
    <property type="nucleotide sequence ID" value="NZ_BDGJ01000201.1"/>
</dbReference>
<gene>
    <name evidence="4" type="ORF">KKC1_33280</name>
</gene>
<keyword evidence="5" id="KW-1185">Reference proteome</keyword>
<dbReference type="AlphaFoldDB" id="A0A1Z5HXG0"/>
<keyword evidence="2" id="KW-0812">Transmembrane</keyword>
<dbReference type="InterPro" id="IPR022029">
    <property type="entry name" value="YoaR-like_PG-bd"/>
</dbReference>
<keyword evidence="2" id="KW-1133">Transmembrane helix</keyword>
<feature type="domain" description="G5" evidence="3">
    <location>
        <begin position="375"/>
        <end position="454"/>
    </location>
</feature>
<keyword evidence="2" id="KW-0472">Membrane</keyword>
<dbReference type="Pfam" id="PF12229">
    <property type="entry name" value="PG_binding_4"/>
    <property type="match status" value="1"/>
</dbReference>
<evidence type="ECO:0000313" key="4">
    <source>
        <dbReference type="EMBL" id="GAW94216.1"/>
    </source>
</evidence>
<name>A0A1Z5HXG0_9FIRM</name>
<organism evidence="4 5">
    <name type="scientific">Calderihabitans maritimus</name>
    <dbReference type="NCBI Taxonomy" id="1246530"/>
    <lineage>
        <taxon>Bacteria</taxon>
        <taxon>Bacillati</taxon>
        <taxon>Bacillota</taxon>
        <taxon>Clostridia</taxon>
        <taxon>Neomoorellales</taxon>
        <taxon>Calderihabitantaceae</taxon>
        <taxon>Calderihabitans</taxon>
    </lineage>
</organism>
<dbReference type="PANTHER" id="PTHR35788:SF1">
    <property type="entry name" value="EXPORTED PROTEIN"/>
    <property type="match status" value="1"/>
</dbReference>
<evidence type="ECO:0000256" key="2">
    <source>
        <dbReference type="SAM" id="Phobius"/>
    </source>
</evidence>
<dbReference type="PANTHER" id="PTHR35788">
    <property type="entry name" value="EXPORTED PROTEIN-RELATED"/>
    <property type="match status" value="1"/>
</dbReference>
<reference evidence="5" key="1">
    <citation type="journal article" date="2017" name="Appl. Environ. Microbiol.">
        <title>Genomic analysis of Calderihabitans maritimus KKC1, a thermophilic hydrogenogenic carboxydotrophic bacterium isolated from marine sediment.</title>
        <authorList>
            <person name="Omae K."/>
            <person name="Yoneda Y."/>
            <person name="Fukuyama Y."/>
            <person name="Yoshida T."/>
            <person name="Sako Y."/>
        </authorList>
    </citation>
    <scope>NUCLEOTIDE SEQUENCE [LARGE SCALE GENOMIC DNA]</scope>
    <source>
        <strain evidence="5">KKC1</strain>
    </source>
</reference>
<dbReference type="SMART" id="SM01208">
    <property type="entry name" value="G5"/>
    <property type="match status" value="1"/>
</dbReference>
<dbReference type="EMBL" id="BDGJ01000201">
    <property type="protein sequence ID" value="GAW94216.1"/>
    <property type="molecule type" value="Genomic_DNA"/>
</dbReference>
<dbReference type="Proteomes" id="UP000197032">
    <property type="component" value="Unassembled WGS sequence"/>
</dbReference>
<dbReference type="OrthoDB" id="9797191at2"/>
<proteinExistence type="predicted"/>
<comment type="caution">
    <text evidence="4">The sequence shown here is derived from an EMBL/GenBank/DDBJ whole genome shotgun (WGS) entry which is preliminary data.</text>
</comment>
<keyword evidence="1" id="KW-0732">Signal</keyword>
<dbReference type="InterPro" id="IPR011098">
    <property type="entry name" value="G5_dom"/>
</dbReference>
<protein>
    <submittedName>
        <fullName evidence="4">VanW family protein</fullName>
    </submittedName>
</protein>
<dbReference type="Pfam" id="PF04294">
    <property type="entry name" value="VanW"/>
    <property type="match status" value="1"/>
</dbReference>
<dbReference type="InterPro" id="IPR007391">
    <property type="entry name" value="Vancomycin_resist_VanW"/>
</dbReference>
<evidence type="ECO:0000256" key="1">
    <source>
        <dbReference type="ARBA" id="ARBA00022729"/>
    </source>
</evidence>
<dbReference type="PROSITE" id="PS51109">
    <property type="entry name" value="G5"/>
    <property type="match status" value="1"/>
</dbReference>
<dbReference type="Pfam" id="PF07501">
    <property type="entry name" value="G5"/>
    <property type="match status" value="1"/>
</dbReference>